<evidence type="ECO:0000256" key="2">
    <source>
        <dbReference type="ARBA" id="ARBA00022490"/>
    </source>
</evidence>
<evidence type="ECO:0000256" key="9">
    <source>
        <dbReference type="ARBA" id="ARBA00046608"/>
    </source>
</evidence>
<organism evidence="11 12">
    <name type="scientific">Desulfacinum infernum DSM 9756</name>
    <dbReference type="NCBI Taxonomy" id="1121391"/>
    <lineage>
        <taxon>Bacteria</taxon>
        <taxon>Pseudomonadati</taxon>
        <taxon>Thermodesulfobacteriota</taxon>
        <taxon>Syntrophobacteria</taxon>
        <taxon>Syntrophobacterales</taxon>
        <taxon>Syntrophobacteraceae</taxon>
        <taxon>Desulfacinum</taxon>
    </lineage>
</organism>
<reference evidence="12" key="1">
    <citation type="submission" date="2016-11" db="EMBL/GenBank/DDBJ databases">
        <authorList>
            <person name="Varghese N."/>
            <person name="Submissions S."/>
        </authorList>
    </citation>
    <scope>NUCLEOTIDE SEQUENCE [LARGE SCALE GENOMIC DNA]</scope>
    <source>
        <strain evidence="12">DSM 9756</strain>
    </source>
</reference>
<evidence type="ECO:0000256" key="6">
    <source>
        <dbReference type="ARBA" id="ARBA00023209"/>
    </source>
</evidence>
<gene>
    <name evidence="10" type="primary">plsX</name>
    <name evidence="11" type="ORF">SAMN02745206_02443</name>
</gene>
<dbReference type="PIRSF" id="PIRSF002465">
    <property type="entry name" value="Phsphlp_syn_PlsX"/>
    <property type="match status" value="1"/>
</dbReference>
<keyword evidence="5 10" id="KW-0443">Lipid metabolism</keyword>
<protein>
    <recommendedName>
        <fullName evidence="8 10">Phosphate acyltransferase</fullName>
        <ecNumber evidence="8 10">2.3.1.274</ecNumber>
    </recommendedName>
    <alternativeName>
        <fullName evidence="10">Acyl-ACP phosphotransacylase</fullName>
    </alternativeName>
    <alternativeName>
        <fullName evidence="10">Acyl-[acyl-carrier-protein]--phosphate acyltransferase</fullName>
    </alternativeName>
    <alternativeName>
        <fullName evidence="10">Phosphate-acyl-ACP acyltransferase</fullName>
    </alternativeName>
</protein>
<keyword evidence="12" id="KW-1185">Reference proteome</keyword>
<accession>A0A1M5DHS9</accession>
<keyword evidence="11" id="KW-0012">Acyltransferase</keyword>
<dbReference type="Pfam" id="PF02504">
    <property type="entry name" value="FA_synthesis"/>
    <property type="match status" value="1"/>
</dbReference>
<dbReference type="InterPro" id="IPR003664">
    <property type="entry name" value="FA_synthesis"/>
</dbReference>
<comment type="subcellular location">
    <subcellularLocation>
        <location evidence="10">Cytoplasm</location>
    </subcellularLocation>
    <text evidence="10">Associated with the membrane possibly through PlsY.</text>
</comment>
<dbReference type="EMBL" id="FQVB01000023">
    <property type="protein sequence ID" value="SHF66465.1"/>
    <property type="molecule type" value="Genomic_DNA"/>
</dbReference>
<dbReference type="UniPathway" id="UPA00085"/>
<dbReference type="STRING" id="1121391.SAMN02745206_02443"/>
<dbReference type="InterPro" id="IPR012281">
    <property type="entry name" value="Phospholipid_synth_PlsX-like"/>
</dbReference>
<dbReference type="Proteomes" id="UP000184076">
    <property type="component" value="Unassembled WGS sequence"/>
</dbReference>
<evidence type="ECO:0000313" key="11">
    <source>
        <dbReference type="EMBL" id="SHF66465.1"/>
    </source>
</evidence>
<keyword evidence="4 10" id="KW-0808">Transferase</keyword>
<evidence type="ECO:0000313" key="12">
    <source>
        <dbReference type="Proteomes" id="UP000184076"/>
    </source>
</evidence>
<dbReference type="RefSeq" id="WP_073039860.1">
    <property type="nucleotide sequence ID" value="NZ_FQVB01000023.1"/>
</dbReference>
<keyword evidence="7 10" id="KW-1208">Phospholipid metabolism</keyword>
<evidence type="ECO:0000256" key="10">
    <source>
        <dbReference type="HAMAP-Rule" id="MF_00019"/>
    </source>
</evidence>
<name>A0A1M5DHS9_9BACT</name>
<comment type="catalytic activity">
    <reaction evidence="1 10">
        <text>a fatty acyl-[ACP] + phosphate = an acyl phosphate + holo-[ACP]</text>
        <dbReference type="Rhea" id="RHEA:42292"/>
        <dbReference type="Rhea" id="RHEA-COMP:9685"/>
        <dbReference type="Rhea" id="RHEA-COMP:14125"/>
        <dbReference type="ChEBI" id="CHEBI:43474"/>
        <dbReference type="ChEBI" id="CHEBI:59918"/>
        <dbReference type="ChEBI" id="CHEBI:64479"/>
        <dbReference type="ChEBI" id="CHEBI:138651"/>
        <dbReference type="EC" id="2.3.1.274"/>
    </reaction>
</comment>
<dbReference type="HAMAP" id="MF_00019">
    <property type="entry name" value="PlsX"/>
    <property type="match status" value="1"/>
</dbReference>
<sequence>MIIALDAMGGDAAPDEVVRGAYLALERSSARILLIGDEEKIHRCLSVGPHPPALDILHAPHAVGMGEIGPLALRKKKPSSLSVAIQQLAQGSVDAVVSAGNSAAIVATATHTLGLLQGVKRPALAAAVPSLHGHVLLADAGAHTQSNSLHLAQTLCLTLSYLRRRFGAEHPRVGLLNVGRESTKGPKVIRDAAALLTQASVPFEGFVEPHEIFSGEVDAVVCDGFLGNALLKLLEGVGEALRVSRTAAVGGKHGSWASRLAGAELSAAPLLGLGKPVLVAHGRSRAKEVANAVLAAEKLVESAVLQMMAEDTELIERLAALRSQDALWRLGRWSRRWRKTLSKAETDKGGGP</sequence>
<evidence type="ECO:0000256" key="1">
    <source>
        <dbReference type="ARBA" id="ARBA00001232"/>
    </source>
</evidence>
<proteinExistence type="inferred from homology"/>
<dbReference type="GO" id="GO:0006633">
    <property type="term" value="P:fatty acid biosynthetic process"/>
    <property type="evidence" value="ECO:0007669"/>
    <property type="project" value="UniProtKB-UniRule"/>
</dbReference>
<comment type="similarity">
    <text evidence="10">Belongs to the PlsX family.</text>
</comment>
<comment type="pathway">
    <text evidence="10">Lipid metabolism; phospholipid metabolism.</text>
</comment>
<dbReference type="GO" id="GO:0043811">
    <property type="term" value="F:phosphate:acyl-[acyl carrier protein] acyltransferase activity"/>
    <property type="evidence" value="ECO:0007669"/>
    <property type="project" value="UniProtKB-UniRule"/>
</dbReference>
<evidence type="ECO:0000256" key="5">
    <source>
        <dbReference type="ARBA" id="ARBA00023098"/>
    </source>
</evidence>
<evidence type="ECO:0000256" key="3">
    <source>
        <dbReference type="ARBA" id="ARBA00022516"/>
    </source>
</evidence>
<dbReference type="PANTHER" id="PTHR30100">
    <property type="entry name" value="FATTY ACID/PHOSPHOLIPID SYNTHESIS PROTEIN PLSX"/>
    <property type="match status" value="1"/>
</dbReference>
<dbReference type="SUPFAM" id="SSF53659">
    <property type="entry name" value="Isocitrate/Isopropylmalate dehydrogenase-like"/>
    <property type="match status" value="1"/>
</dbReference>
<comment type="function">
    <text evidence="10">Catalyzes the reversible formation of acyl-phosphate (acyl-PO(4)) from acyl-[acyl-carrier-protein] (acyl-ACP). This enzyme utilizes acyl-ACP as fatty acyl donor, but not acyl-CoA.</text>
</comment>
<keyword evidence="2 10" id="KW-0963">Cytoplasm</keyword>
<comment type="subunit">
    <text evidence="9 10">Homodimer. Probably interacts with PlsY.</text>
</comment>
<evidence type="ECO:0000256" key="8">
    <source>
        <dbReference type="ARBA" id="ARBA00024069"/>
    </source>
</evidence>
<keyword evidence="3 10" id="KW-0444">Lipid biosynthesis</keyword>
<dbReference type="EC" id="2.3.1.274" evidence="8 10"/>
<evidence type="ECO:0000256" key="7">
    <source>
        <dbReference type="ARBA" id="ARBA00023264"/>
    </source>
</evidence>
<dbReference type="GO" id="GO:0008654">
    <property type="term" value="P:phospholipid biosynthetic process"/>
    <property type="evidence" value="ECO:0007669"/>
    <property type="project" value="UniProtKB-KW"/>
</dbReference>
<dbReference type="PANTHER" id="PTHR30100:SF1">
    <property type="entry name" value="PHOSPHATE ACYLTRANSFERASE"/>
    <property type="match status" value="1"/>
</dbReference>
<dbReference type="GO" id="GO:0005737">
    <property type="term" value="C:cytoplasm"/>
    <property type="evidence" value="ECO:0007669"/>
    <property type="project" value="UniProtKB-SubCell"/>
</dbReference>
<evidence type="ECO:0000256" key="4">
    <source>
        <dbReference type="ARBA" id="ARBA00022679"/>
    </source>
</evidence>
<dbReference type="Gene3D" id="3.40.718.10">
    <property type="entry name" value="Isopropylmalate Dehydrogenase"/>
    <property type="match status" value="1"/>
</dbReference>
<dbReference type="OrthoDB" id="9806408at2"/>
<dbReference type="AlphaFoldDB" id="A0A1M5DHS9"/>
<keyword evidence="6 10" id="KW-0594">Phospholipid biosynthesis</keyword>